<accession>A0A9D2SX93</accession>
<gene>
    <name evidence="2" type="ORF">H9757_01460</name>
</gene>
<dbReference type="InterPro" id="IPR025404">
    <property type="entry name" value="DUF4130"/>
</dbReference>
<evidence type="ECO:0000259" key="1">
    <source>
        <dbReference type="Pfam" id="PF13566"/>
    </source>
</evidence>
<organism evidence="2 3">
    <name type="scientific">Candidatus Mediterraneibacter faecigallinarum</name>
    <dbReference type="NCBI Taxonomy" id="2838669"/>
    <lineage>
        <taxon>Bacteria</taxon>
        <taxon>Bacillati</taxon>
        <taxon>Bacillota</taxon>
        <taxon>Clostridia</taxon>
        <taxon>Lachnospirales</taxon>
        <taxon>Lachnospiraceae</taxon>
        <taxon>Mediterraneibacter</taxon>
    </lineage>
</organism>
<dbReference type="Pfam" id="PF13566">
    <property type="entry name" value="DUF4130"/>
    <property type="match status" value="1"/>
</dbReference>
<dbReference type="Proteomes" id="UP000823894">
    <property type="component" value="Unassembled WGS sequence"/>
</dbReference>
<dbReference type="AlphaFoldDB" id="A0A9D2SX93"/>
<proteinExistence type="predicted"/>
<evidence type="ECO:0000313" key="2">
    <source>
        <dbReference type="EMBL" id="HJC37724.1"/>
    </source>
</evidence>
<dbReference type="InterPro" id="IPR023875">
    <property type="entry name" value="DNA_repair_put"/>
</dbReference>
<name>A0A9D2SX93_9FIRM</name>
<sequence length="253" mass="29608">MKTMYICHDTITGLYSALYDAWKESRDGDAGIELRGKTQQQMFCEYRVVDENGKKAASIERMIKHNLGYNAYWDFYHALLSDDAGKGEAVFKAMQEARRIPVSTKIMEHLSDCNVAKVFELSRRVSNEAHMYKEFIRFRELANGVLFSEISPRSRLLTCIGEHFSDRFPLENWMIYDKTHGEFLVHRAKQRWVIVTGADLDQEAAADVSQAEVEYEKLWKGFFESISIKERENPKCQRTNLPLRYRREMTEFS</sequence>
<evidence type="ECO:0000313" key="3">
    <source>
        <dbReference type="Proteomes" id="UP000823894"/>
    </source>
</evidence>
<protein>
    <submittedName>
        <fullName evidence="2">TIGR03915 family putative DNA repair protein</fullName>
    </submittedName>
</protein>
<reference evidence="2" key="1">
    <citation type="journal article" date="2021" name="PeerJ">
        <title>Extensive microbial diversity within the chicken gut microbiome revealed by metagenomics and culture.</title>
        <authorList>
            <person name="Gilroy R."/>
            <person name="Ravi A."/>
            <person name="Getino M."/>
            <person name="Pursley I."/>
            <person name="Horton D.L."/>
            <person name="Alikhan N.F."/>
            <person name="Baker D."/>
            <person name="Gharbi K."/>
            <person name="Hall N."/>
            <person name="Watson M."/>
            <person name="Adriaenssens E.M."/>
            <person name="Foster-Nyarko E."/>
            <person name="Jarju S."/>
            <person name="Secka A."/>
            <person name="Antonio M."/>
            <person name="Oren A."/>
            <person name="Chaudhuri R.R."/>
            <person name="La Ragione R."/>
            <person name="Hildebrand F."/>
            <person name="Pallen M.J."/>
        </authorList>
    </citation>
    <scope>NUCLEOTIDE SEQUENCE</scope>
    <source>
        <strain evidence="2">ChiGjej1B1-1692</strain>
    </source>
</reference>
<feature type="domain" description="DUF4130" evidence="1">
    <location>
        <begin position="100"/>
        <end position="251"/>
    </location>
</feature>
<reference evidence="2" key="2">
    <citation type="submission" date="2021-04" db="EMBL/GenBank/DDBJ databases">
        <authorList>
            <person name="Gilroy R."/>
        </authorList>
    </citation>
    <scope>NUCLEOTIDE SEQUENCE</scope>
    <source>
        <strain evidence="2">ChiGjej1B1-1692</strain>
    </source>
</reference>
<dbReference type="NCBIfam" id="TIGR03915">
    <property type="entry name" value="SAM_7_link_chp"/>
    <property type="match status" value="1"/>
</dbReference>
<dbReference type="EMBL" id="DWWK01000017">
    <property type="protein sequence ID" value="HJC37724.1"/>
    <property type="molecule type" value="Genomic_DNA"/>
</dbReference>
<comment type="caution">
    <text evidence="2">The sequence shown here is derived from an EMBL/GenBank/DDBJ whole genome shotgun (WGS) entry which is preliminary data.</text>
</comment>